<evidence type="ECO:0000313" key="1">
    <source>
        <dbReference type="EMBL" id="ROT47291.1"/>
    </source>
</evidence>
<dbReference type="EMBL" id="RARA01000023">
    <property type="protein sequence ID" value="ROT47497.1"/>
    <property type="molecule type" value="Genomic_DNA"/>
</dbReference>
<proteinExistence type="predicted"/>
<sequence length="83" mass="9267">MYAWIGSKGAKALAMVLENNSTITEIDLSYNNIGFAGAKALTTAMEKNSTIRYIDLCNNNGLEWQPNLATDLKKRRIKVNFIL</sequence>
<dbReference type="Pfam" id="PF13516">
    <property type="entry name" value="LRR_6"/>
    <property type="match status" value="1"/>
</dbReference>
<dbReference type="InterPro" id="IPR032675">
    <property type="entry name" value="LRR_dom_sf"/>
</dbReference>
<dbReference type="EMBL" id="RARA01000025">
    <property type="protein sequence ID" value="ROT47291.1"/>
    <property type="molecule type" value="Genomic_DNA"/>
</dbReference>
<name>A0A3N2QC15_9BACT</name>
<organism evidence="1 3">
    <name type="scientific">Candidatus Cardinium hertigii</name>
    <dbReference type="NCBI Taxonomy" id="247481"/>
    <lineage>
        <taxon>Bacteria</taxon>
        <taxon>Pseudomonadati</taxon>
        <taxon>Bacteroidota</taxon>
        <taxon>Cytophagia</taxon>
        <taxon>Cytophagales</taxon>
        <taxon>Amoebophilaceae</taxon>
        <taxon>Candidatus Cardinium</taxon>
    </lineage>
</organism>
<evidence type="ECO:0000313" key="3">
    <source>
        <dbReference type="Proteomes" id="UP000270927"/>
    </source>
</evidence>
<dbReference type="RefSeq" id="WP_123662771.1">
    <property type="nucleotide sequence ID" value="NZ_RARA01000023.1"/>
</dbReference>
<comment type="caution">
    <text evidence="1">The sequence shown here is derived from an EMBL/GenBank/DDBJ whole genome shotgun (WGS) entry which is preliminary data.</text>
</comment>
<dbReference type="SUPFAM" id="SSF52047">
    <property type="entry name" value="RNI-like"/>
    <property type="match status" value="1"/>
</dbReference>
<dbReference type="OrthoDB" id="581240at2"/>
<dbReference type="PANTHER" id="PTHR24114:SF2">
    <property type="entry name" value="F-BOX DOMAIN-CONTAINING PROTEIN-RELATED"/>
    <property type="match status" value="1"/>
</dbReference>
<evidence type="ECO:0000313" key="2">
    <source>
        <dbReference type="EMBL" id="ROT47497.1"/>
    </source>
</evidence>
<keyword evidence="3" id="KW-1185">Reference proteome</keyword>
<protein>
    <submittedName>
        <fullName evidence="1">Uncharacterized protein</fullName>
    </submittedName>
</protein>
<dbReference type="InterPro" id="IPR001611">
    <property type="entry name" value="Leu-rich_rpt"/>
</dbReference>
<gene>
    <name evidence="2" type="ORF">EDM02_02485</name>
    <name evidence="1" type="ORF">EDM02_04055</name>
</gene>
<dbReference type="AlphaFoldDB" id="A0A3N2QC15"/>
<dbReference type="PANTHER" id="PTHR24114">
    <property type="entry name" value="LEUCINE RICH REPEAT FAMILY PROTEIN"/>
    <property type="match status" value="1"/>
</dbReference>
<reference evidence="1 3" key="1">
    <citation type="submission" date="2018-09" db="EMBL/GenBank/DDBJ databases">
        <title>Comparative Genomics of Wolbachia-Cardinium Dual Endosymbiosis in a Plant-Parasitic Nematode.</title>
        <authorList>
            <person name="Brown A.M.V."/>
            <person name="Wasala S.K."/>
            <person name="Howe D.K."/>
            <person name="Peetz A.B."/>
            <person name="Zasada I.A."/>
            <person name="Denver D.R."/>
        </authorList>
    </citation>
    <scope>NUCLEOTIDE SEQUENCE [LARGE SCALE GENOMIC DNA]</scope>
    <source>
        <strain evidence="1 3">Pp_1</strain>
    </source>
</reference>
<dbReference type="InterPro" id="IPR052394">
    <property type="entry name" value="LRR-containing"/>
</dbReference>
<accession>A0A3N2QC15</accession>
<dbReference type="Proteomes" id="UP000270927">
    <property type="component" value="Unassembled WGS sequence"/>
</dbReference>
<dbReference type="Gene3D" id="3.80.10.10">
    <property type="entry name" value="Ribonuclease Inhibitor"/>
    <property type="match status" value="1"/>
</dbReference>